<feature type="region of interest" description="Disordered" evidence="2">
    <location>
        <begin position="870"/>
        <end position="895"/>
    </location>
</feature>
<keyword evidence="3" id="KW-0812">Transmembrane</keyword>
<dbReference type="InterPro" id="IPR022091">
    <property type="entry name" value="TMF_TATA-bd"/>
</dbReference>
<feature type="transmembrane region" description="Helical" evidence="3">
    <location>
        <begin position="174"/>
        <end position="197"/>
    </location>
</feature>
<reference evidence="4" key="2">
    <citation type="submission" date="2022-06" db="UniProtKB">
        <authorList>
            <consortium name="EnsemblMetazoa"/>
        </authorList>
    </citation>
    <scope>IDENTIFICATION</scope>
    <source>
        <strain evidence="4">PS312</strain>
    </source>
</reference>
<name>A0A2A6D0V8_PRIPA</name>
<feature type="compositionally biased region" description="Polar residues" evidence="2">
    <location>
        <begin position="376"/>
        <end position="390"/>
    </location>
</feature>
<keyword evidence="3" id="KW-0472">Membrane</keyword>
<dbReference type="InterPro" id="IPR052602">
    <property type="entry name" value="Growth_transcription_reg"/>
</dbReference>
<feature type="compositionally biased region" description="Basic and acidic residues" evidence="2">
    <location>
        <begin position="833"/>
        <end position="855"/>
    </location>
</feature>
<feature type="coiled-coil region" evidence="1">
    <location>
        <begin position="917"/>
        <end position="986"/>
    </location>
</feature>
<protein>
    <submittedName>
        <fullName evidence="4">TMF_TATA_bd domain-containing protein</fullName>
    </submittedName>
</protein>
<accession>A0A2A6D0V8</accession>
<feature type="region of interest" description="Disordered" evidence="2">
    <location>
        <begin position="827"/>
        <end position="855"/>
    </location>
</feature>
<dbReference type="AlphaFoldDB" id="A0A2A6D0V8"/>
<feature type="compositionally biased region" description="Basic and acidic residues" evidence="2">
    <location>
        <begin position="334"/>
        <end position="361"/>
    </location>
</feature>
<feature type="compositionally biased region" description="Basic and acidic residues" evidence="2">
    <location>
        <begin position="396"/>
        <end position="413"/>
    </location>
</feature>
<feature type="transmembrane region" description="Helical" evidence="3">
    <location>
        <begin position="9"/>
        <end position="30"/>
    </location>
</feature>
<keyword evidence="3" id="KW-1133">Transmembrane helix</keyword>
<feature type="region of interest" description="Disordered" evidence="2">
    <location>
        <begin position="623"/>
        <end position="649"/>
    </location>
</feature>
<feature type="transmembrane region" description="Helical" evidence="3">
    <location>
        <begin position="130"/>
        <end position="154"/>
    </location>
</feature>
<keyword evidence="1" id="KW-0175">Coiled coil</keyword>
<reference evidence="5" key="1">
    <citation type="journal article" date="2008" name="Nat. Genet.">
        <title>The Pristionchus pacificus genome provides a unique perspective on nematode lifestyle and parasitism.</title>
        <authorList>
            <person name="Dieterich C."/>
            <person name="Clifton S.W."/>
            <person name="Schuster L.N."/>
            <person name="Chinwalla A."/>
            <person name="Delehaunty K."/>
            <person name="Dinkelacker I."/>
            <person name="Fulton L."/>
            <person name="Fulton R."/>
            <person name="Godfrey J."/>
            <person name="Minx P."/>
            <person name="Mitreva M."/>
            <person name="Roeseler W."/>
            <person name="Tian H."/>
            <person name="Witte H."/>
            <person name="Yang S.P."/>
            <person name="Wilson R.K."/>
            <person name="Sommer R.J."/>
        </authorList>
    </citation>
    <scope>NUCLEOTIDE SEQUENCE [LARGE SCALE GENOMIC DNA]</scope>
    <source>
        <strain evidence="5">PS312</strain>
    </source>
</reference>
<dbReference type="Proteomes" id="UP000005239">
    <property type="component" value="Unassembled WGS sequence"/>
</dbReference>
<feature type="transmembrane region" description="Helical" evidence="3">
    <location>
        <begin position="96"/>
        <end position="118"/>
    </location>
</feature>
<accession>A0A8R1UEJ9</accession>
<dbReference type="Pfam" id="PF12325">
    <property type="entry name" value="TMF_TATA_bd"/>
    <property type="match status" value="1"/>
</dbReference>
<evidence type="ECO:0000256" key="2">
    <source>
        <dbReference type="SAM" id="MobiDB-lite"/>
    </source>
</evidence>
<dbReference type="EnsemblMetazoa" id="PPA18685.1">
    <property type="protein sequence ID" value="PPA18685.1"/>
    <property type="gene ID" value="WBGene00108239"/>
</dbReference>
<evidence type="ECO:0000313" key="4">
    <source>
        <dbReference type="EnsemblMetazoa" id="PPA18685.1"/>
    </source>
</evidence>
<feature type="compositionally biased region" description="Polar residues" evidence="2">
    <location>
        <begin position="317"/>
        <end position="327"/>
    </location>
</feature>
<evidence type="ECO:0000313" key="5">
    <source>
        <dbReference type="Proteomes" id="UP000005239"/>
    </source>
</evidence>
<dbReference type="PANTHER" id="PTHR46515">
    <property type="entry name" value="TATA ELEMENT MODULATORY FACTOR TMF1"/>
    <property type="match status" value="1"/>
</dbReference>
<proteinExistence type="predicted"/>
<evidence type="ECO:0000256" key="1">
    <source>
        <dbReference type="SAM" id="Coils"/>
    </source>
</evidence>
<evidence type="ECO:0000256" key="3">
    <source>
        <dbReference type="SAM" id="Phobius"/>
    </source>
</evidence>
<dbReference type="PANTHER" id="PTHR46515:SF1">
    <property type="entry name" value="TATA ELEMENT MODULATORY FACTOR"/>
    <property type="match status" value="1"/>
</dbReference>
<gene>
    <name evidence="4" type="primary">WBGene00108239</name>
</gene>
<keyword evidence="5" id="KW-1185">Reference proteome</keyword>
<dbReference type="OrthoDB" id="74178at2759"/>
<organism evidence="4 5">
    <name type="scientific">Pristionchus pacificus</name>
    <name type="common">Parasitic nematode worm</name>
    <dbReference type="NCBI Taxonomy" id="54126"/>
    <lineage>
        <taxon>Eukaryota</taxon>
        <taxon>Metazoa</taxon>
        <taxon>Ecdysozoa</taxon>
        <taxon>Nematoda</taxon>
        <taxon>Chromadorea</taxon>
        <taxon>Rhabditida</taxon>
        <taxon>Rhabditina</taxon>
        <taxon>Diplogasteromorpha</taxon>
        <taxon>Diplogasteroidea</taxon>
        <taxon>Neodiplogasteridae</taxon>
        <taxon>Pristionchus</taxon>
    </lineage>
</organism>
<sequence length="994" mass="112667">MATEEFKRLFVYIFCVIIFGASFVFCLFGFRNNNWIHATNGTHLYQRGLNVDCQSIIDAPRTLSCKEWNSLDLNPYDGSFGTLVQPDFGWSIARFLAWPIFVAPVIFLFVSIVVCCFLEAEKAILQGKYLRPVGIVAAVSVVLNLLLIVVVALWKRHVVYAIFRDIPDGIEIGIGFAFVQFSIIGFALYFFGLFLLLSPTIGPLLKMLPCIKSTDLFFVPTSNQGVLTIREGRKGESTDDEDTLNTVISRPTFVGTPQFGVCNALLYPVMSFSWANLNLAKEALKNAQKKIDAVLDIHQDEEDGQSFPVIDEEEENSFTQPDQQPSFSAAEPSIDARSEAATSDCDHWSRELKHEGKKPEVIVDTEPNPIHDMAPHSSSALLNHSPNSSPDEAENDDHLSRPSEHDSSEEKEVIIPATESTDEFVFSSVPLDDVSESHHDLSRRGSRHEDEMTVASSDIEVIRNIDAWSIASSAVKPNNFSHVEGLGSAATSHSLDTLKGQLRHHEQRIDELTLINQKMQETNGQLQQRIVTLNQTEKTLRKELAEKESARLEILEEGKKMSDYNGKQSREIRRLKAQVADVDKIKEDRKKYKEEKNLAEENIESLREEIEILKGKLQSAERNLQEERNEKSANEIASEHHKNQYEENSKRIEELEKAKEEQEELISTLKEAKEALADRLSLLCEDELAGRLASERASHTAAIANEELLELRLKNDQLRVQLSDANHRLETAIEGKSQLAEAVARATAPLLAEIEELKGALAEERSSSDEHDNVVRGLKTRLEESNREVNRLNDTMNCANERNTTEQTHLLHRISKLEGHQSNLIASHASQLESEREDKRRLNEELREERKKVEDLKDECEAIRAVASNLSGHHDSSASPQPHPFHPLGSTLTHGSNAVQSELSSLLRNHEMNLKRISELERMARMSEEETEKRERRVRELSAKYKELQYQYNSLLEMDGEKLEKIEELQNDILDLRQLMKEQLIAFAEAREEH</sequence>
<feature type="region of interest" description="Disordered" evidence="2">
    <location>
        <begin position="313"/>
        <end position="419"/>
    </location>
</feature>